<dbReference type="PROSITE" id="PS51091">
    <property type="entry name" value="FN1_2"/>
    <property type="match status" value="1"/>
</dbReference>
<evidence type="ECO:0000256" key="4">
    <source>
        <dbReference type="ARBA" id="ARBA00022525"/>
    </source>
</evidence>
<dbReference type="Pfam" id="PF00008">
    <property type="entry name" value="EGF"/>
    <property type="match status" value="1"/>
</dbReference>
<protein>
    <recommendedName>
        <fullName evidence="3">t-plasminogen activator</fullName>
        <ecNumber evidence="3">3.4.21.68</ecNumber>
    </recommendedName>
</protein>
<evidence type="ECO:0000256" key="11">
    <source>
        <dbReference type="ARBA" id="ARBA00023157"/>
    </source>
</evidence>
<name>A0ABI7ZK72_FELCA</name>
<dbReference type="Gene3D" id="2.40.20.10">
    <property type="entry name" value="Plasminogen Kringle 4"/>
    <property type="match status" value="1"/>
</dbReference>
<reference evidence="22" key="2">
    <citation type="submission" date="2025-08" db="UniProtKB">
        <authorList>
            <consortium name="Ensembl"/>
        </authorList>
    </citation>
    <scope>IDENTIFICATION</scope>
    <source>
        <strain evidence="22">breed Abyssinian</strain>
    </source>
</reference>
<keyword evidence="6 15" id="KW-0420">Kringle</keyword>
<dbReference type="CDD" id="cd00054">
    <property type="entry name" value="EGF_CA"/>
    <property type="match status" value="1"/>
</dbReference>
<evidence type="ECO:0000256" key="7">
    <source>
        <dbReference type="ARBA" id="ARBA00022670"/>
    </source>
</evidence>
<keyword evidence="5 14" id="KW-0245">EGF-like domain</keyword>
<reference evidence="22" key="3">
    <citation type="submission" date="2025-09" db="UniProtKB">
        <authorList>
            <consortium name="Ensembl"/>
        </authorList>
    </citation>
    <scope>IDENTIFICATION</scope>
    <source>
        <strain evidence="22">breed Abyssinian</strain>
    </source>
</reference>
<dbReference type="InterPro" id="IPR001254">
    <property type="entry name" value="Trypsin_dom"/>
</dbReference>
<feature type="disulfide bond" evidence="14">
    <location>
        <begin position="91"/>
        <end position="108"/>
    </location>
</feature>
<comment type="catalytic activity">
    <reaction evidence="1">
        <text>Specific cleavage of Arg-|-Val bond in plasminogen to form plasmin.</text>
        <dbReference type="EC" id="3.4.21.68"/>
    </reaction>
</comment>
<evidence type="ECO:0000256" key="6">
    <source>
        <dbReference type="ARBA" id="ARBA00022572"/>
    </source>
</evidence>
<dbReference type="InterPro" id="IPR033116">
    <property type="entry name" value="TRYPSIN_SER"/>
</dbReference>
<evidence type="ECO:0000256" key="5">
    <source>
        <dbReference type="ARBA" id="ARBA00022536"/>
    </source>
</evidence>
<dbReference type="InterPro" id="IPR026280">
    <property type="entry name" value="Tissue_plasm_act"/>
</dbReference>
<dbReference type="CDD" id="cd00190">
    <property type="entry name" value="Tryp_SPc"/>
    <property type="match status" value="1"/>
</dbReference>
<evidence type="ECO:0000313" key="22">
    <source>
        <dbReference type="Ensembl" id="ENSFCTP00005047466.1"/>
    </source>
</evidence>
<keyword evidence="8 17" id="KW-0732">Signal</keyword>
<keyword evidence="13" id="KW-0617">Plasminogen activation</keyword>
<dbReference type="InterPro" id="IPR013806">
    <property type="entry name" value="Kringle-like"/>
</dbReference>
<dbReference type="Pfam" id="PF00039">
    <property type="entry name" value="fn1"/>
    <property type="match status" value="1"/>
</dbReference>
<evidence type="ECO:0000256" key="16">
    <source>
        <dbReference type="RuleBase" id="RU363034"/>
    </source>
</evidence>
<keyword evidence="12" id="KW-0325">Glycoprotein</keyword>
<evidence type="ECO:0000256" key="9">
    <source>
        <dbReference type="ARBA" id="ARBA00022801"/>
    </source>
</evidence>
<dbReference type="PRINTS" id="PR00722">
    <property type="entry name" value="CHYMOTRYPSIN"/>
</dbReference>
<keyword evidence="7 16" id="KW-0645">Protease</keyword>
<dbReference type="Gene3D" id="2.40.10.10">
    <property type="entry name" value="Trypsin-like serine proteases"/>
    <property type="match status" value="2"/>
</dbReference>
<dbReference type="InterPro" id="IPR000083">
    <property type="entry name" value="Fibronectin_type1"/>
</dbReference>
<dbReference type="SMART" id="SM00181">
    <property type="entry name" value="EGF"/>
    <property type="match status" value="1"/>
</dbReference>
<dbReference type="EC" id="3.4.21.68" evidence="3"/>
<evidence type="ECO:0000256" key="15">
    <source>
        <dbReference type="PROSITE-ProRule" id="PRU00121"/>
    </source>
</evidence>
<feature type="disulfide bond" evidence="14">
    <location>
        <begin position="110"/>
        <end position="119"/>
    </location>
</feature>
<dbReference type="InterPro" id="IPR000001">
    <property type="entry name" value="Kringle"/>
</dbReference>
<dbReference type="PIRSF" id="PIRSF001145">
    <property type="entry name" value="Tissue_plasm_act"/>
    <property type="match status" value="1"/>
</dbReference>
<organism evidence="22 23">
    <name type="scientific">Felis catus</name>
    <name type="common">Cat</name>
    <name type="synonym">Felis silvestris catus</name>
    <dbReference type="NCBI Taxonomy" id="9685"/>
    <lineage>
        <taxon>Eukaryota</taxon>
        <taxon>Metazoa</taxon>
        <taxon>Chordata</taxon>
        <taxon>Craniata</taxon>
        <taxon>Vertebrata</taxon>
        <taxon>Euteleostomi</taxon>
        <taxon>Mammalia</taxon>
        <taxon>Eutheria</taxon>
        <taxon>Laurasiatheria</taxon>
        <taxon>Carnivora</taxon>
        <taxon>Feliformia</taxon>
        <taxon>Felidae</taxon>
        <taxon>Felinae</taxon>
        <taxon>Felis</taxon>
    </lineage>
</organism>
<dbReference type="PROSITE" id="PS01253">
    <property type="entry name" value="FN1_1"/>
    <property type="match status" value="1"/>
</dbReference>
<feature type="domain" description="Fibronectin type-I" evidence="21">
    <location>
        <begin position="39"/>
        <end position="81"/>
    </location>
</feature>
<dbReference type="SUPFAM" id="SSF57440">
    <property type="entry name" value="Kringle-like"/>
    <property type="match status" value="1"/>
</dbReference>
<evidence type="ECO:0000259" key="20">
    <source>
        <dbReference type="PROSITE" id="PS50240"/>
    </source>
</evidence>
<comment type="caution">
    <text evidence="14">Lacks conserved residue(s) required for the propagation of feature annotation.</text>
</comment>
<proteinExistence type="predicted"/>
<dbReference type="PROSITE" id="PS00134">
    <property type="entry name" value="TRYPSIN_HIS"/>
    <property type="match status" value="1"/>
</dbReference>
<dbReference type="InterPro" id="IPR018114">
    <property type="entry name" value="TRYPSIN_HIS"/>
</dbReference>
<dbReference type="Ensembl" id="ENSFCTT00005065610.1">
    <property type="protein sequence ID" value="ENSFCTP00005047466.1"/>
    <property type="gene ID" value="ENSFCTG00005022562.1"/>
</dbReference>
<keyword evidence="10 16" id="KW-0720">Serine protease</keyword>
<evidence type="ECO:0000256" key="8">
    <source>
        <dbReference type="ARBA" id="ARBA00022729"/>
    </source>
</evidence>
<dbReference type="SMART" id="SM00130">
    <property type="entry name" value="KR"/>
    <property type="match status" value="1"/>
</dbReference>
<feature type="domain" description="EGF-like" evidence="18">
    <location>
        <begin position="82"/>
        <end position="120"/>
    </location>
</feature>
<dbReference type="SUPFAM" id="SSF57603">
    <property type="entry name" value="FnI-like domain"/>
    <property type="match status" value="1"/>
</dbReference>
<dbReference type="CDD" id="cd00061">
    <property type="entry name" value="FN1"/>
    <property type="match status" value="1"/>
</dbReference>
<dbReference type="PROSITE" id="PS00022">
    <property type="entry name" value="EGF_1"/>
    <property type="match status" value="1"/>
</dbReference>
<evidence type="ECO:0000313" key="23">
    <source>
        <dbReference type="Proteomes" id="UP000823872"/>
    </source>
</evidence>
<keyword evidence="4" id="KW-0964">Secreted</keyword>
<dbReference type="Gene3D" id="2.10.70.10">
    <property type="entry name" value="Complement Module, domain 1"/>
    <property type="match status" value="1"/>
</dbReference>
<reference evidence="22 23" key="1">
    <citation type="submission" date="2021-02" db="EMBL/GenBank/DDBJ databases">
        <title>Safari Cat Assemblies.</title>
        <authorList>
            <person name="Bredemeyer K.R."/>
            <person name="Murphy W.J."/>
        </authorList>
    </citation>
    <scope>NUCLEOTIDE SEQUENCE [LARGE SCALE GENOMIC DNA]</scope>
</reference>
<dbReference type="Gene3D" id="2.10.25.10">
    <property type="entry name" value="Laminin"/>
    <property type="match status" value="1"/>
</dbReference>
<dbReference type="PANTHER" id="PTHR24264:SF42">
    <property type="entry name" value="TISSUE-TYPE PLASMINOGEN ACTIVATOR"/>
    <property type="match status" value="1"/>
</dbReference>
<dbReference type="InterPro" id="IPR043504">
    <property type="entry name" value="Peptidase_S1_PA_chymotrypsin"/>
</dbReference>
<dbReference type="PROSITE" id="PS50240">
    <property type="entry name" value="TRYPSIN_DOM"/>
    <property type="match status" value="1"/>
</dbReference>
<comment type="subcellular location">
    <subcellularLocation>
        <location evidence="2">Secreted</location>
    </subcellularLocation>
</comment>
<dbReference type="SMART" id="SM00058">
    <property type="entry name" value="FN1"/>
    <property type="match status" value="1"/>
</dbReference>
<dbReference type="InterPro" id="IPR009003">
    <property type="entry name" value="Peptidase_S1_PA"/>
</dbReference>
<feature type="chain" id="PRO_5045979310" description="t-plasminogen activator" evidence="17">
    <location>
        <begin position="21"/>
        <end position="474"/>
    </location>
</feature>
<evidence type="ECO:0000256" key="17">
    <source>
        <dbReference type="SAM" id="SignalP"/>
    </source>
</evidence>
<accession>A0ABI7ZK72</accession>
<feature type="domain" description="Kringle" evidence="19">
    <location>
        <begin position="126"/>
        <end position="208"/>
    </location>
</feature>
<keyword evidence="9 16" id="KW-0378">Hydrolase</keyword>
<dbReference type="PROSITE" id="PS00021">
    <property type="entry name" value="KRINGLE_1"/>
    <property type="match status" value="1"/>
</dbReference>
<dbReference type="InterPro" id="IPR050127">
    <property type="entry name" value="Serine_Proteases_S1"/>
</dbReference>
<evidence type="ECO:0000256" key="13">
    <source>
        <dbReference type="ARBA" id="ARBA00023202"/>
    </source>
</evidence>
<dbReference type="InterPro" id="IPR000742">
    <property type="entry name" value="EGF"/>
</dbReference>
<evidence type="ECO:0000256" key="3">
    <source>
        <dbReference type="ARBA" id="ARBA00013193"/>
    </source>
</evidence>
<keyword evidence="23" id="KW-1185">Reference proteome</keyword>
<dbReference type="InterPro" id="IPR038178">
    <property type="entry name" value="Kringle_sf"/>
</dbReference>
<dbReference type="InterPro" id="IPR018056">
    <property type="entry name" value="Kringle_CS"/>
</dbReference>
<dbReference type="SMART" id="SM00020">
    <property type="entry name" value="Tryp_SPc"/>
    <property type="match status" value="1"/>
</dbReference>
<dbReference type="GeneTree" id="ENSGT00940000158930"/>
<dbReference type="InterPro" id="IPR001314">
    <property type="entry name" value="Peptidase_S1A"/>
</dbReference>
<sequence>MNNLRKELVFTLLFCGAALTLPSQEIHPRFRRGARSYRVTCRDEKTQMLYLQNESWLRPVLRSNRLEYCWCNSGRSLCHSVPVRSCSEPRCFNGGTCRQALYFSDFVCECPEGFSGKRCEIEKNGDCYFGKGLAYRGTYSLTTSGASCLQWSSRALIGKVYTAWKNNAQALGLGKHNYCRNPDGDAKPWCHVLKDHKLTWEYCDVPQCSTCGLRQYKQPQFRIKGGLYADITSHPWQAAIFVKNRRSPGERFLCGGILISSCWVLTAAHCLQERYPPHHLKVVLGRTYRVVPGEEEQKFEVEKYIIHKEFDDDTYDNDIALLKLQSDSLQCAQESDTVRTVCLPEADLRLPDWTECELSGYGKHEASSPFYSERLKEAHVRLYPAGRCTSQHLFNRTVTNNMLCAGDTRSGGNQANLHDACQGDSGGPLVCMKDNHMTLVGIISWGLGCGQKDVPGVYTKITNYLDWIQDNMRP</sequence>
<dbReference type="SUPFAM" id="SSF50494">
    <property type="entry name" value="Trypsin-like serine proteases"/>
    <property type="match status" value="1"/>
</dbReference>
<evidence type="ECO:0000259" key="19">
    <source>
        <dbReference type="PROSITE" id="PS50070"/>
    </source>
</evidence>
<dbReference type="CDD" id="cd00108">
    <property type="entry name" value="KR"/>
    <property type="match status" value="1"/>
</dbReference>
<dbReference type="PRINTS" id="PR00018">
    <property type="entry name" value="KRINGLE"/>
</dbReference>
<gene>
    <name evidence="22" type="primary">PLAT</name>
</gene>
<keyword evidence="11 14" id="KW-1015">Disulfide bond</keyword>
<evidence type="ECO:0000259" key="18">
    <source>
        <dbReference type="PROSITE" id="PS50026"/>
    </source>
</evidence>
<evidence type="ECO:0000256" key="1">
    <source>
        <dbReference type="ARBA" id="ARBA00001538"/>
    </source>
</evidence>
<evidence type="ECO:0000259" key="21">
    <source>
        <dbReference type="PROSITE" id="PS51091"/>
    </source>
</evidence>
<evidence type="ECO:0000256" key="2">
    <source>
        <dbReference type="ARBA" id="ARBA00004613"/>
    </source>
</evidence>
<dbReference type="Pfam" id="PF00089">
    <property type="entry name" value="Trypsin"/>
    <property type="match status" value="1"/>
</dbReference>
<feature type="signal peptide" evidence="17">
    <location>
        <begin position="1"/>
        <end position="20"/>
    </location>
</feature>
<dbReference type="PROSITE" id="PS01186">
    <property type="entry name" value="EGF_2"/>
    <property type="match status" value="1"/>
</dbReference>
<feature type="domain" description="Peptidase S1" evidence="20">
    <location>
        <begin position="223"/>
        <end position="473"/>
    </location>
</feature>
<dbReference type="Proteomes" id="UP000823872">
    <property type="component" value="Chromosome B1"/>
</dbReference>
<dbReference type="Pfam" id="PF00051">
    <property type="entry name" value="Kringle"/>
    <property type="match status" value="1"/>
</dbReference>
<dbReference type="PANTHER" id="PTHR24264">
    <property type="entry name" value="TRYPSIN-RELATED"/>
    <property type="match status" value="1"/>
</dbReference>
<dbReference type="PROSITE" id="PS50070">
    <property type="entry name" value="KRINGLE_2"/>
    <property type="match status" value="1"/>
</dbReference>
<evidence type="ECO:0000256" key="10">
    <source>
        <dbReference type="ARBA" id="ARBA00022825"/>
    </source>
</evidence>
<evidence type="ECO:0000256" key="14">
    <source>
        <dbReference type="PROSITE-ProRule" id="PRU00076"/>
    </source>
</evidence>
<dbReference type="PROSITE" id="PS50026">
    <property type="entry name" value="EGF_3"/>
    <property type="match status" value="1"/>
</dbReference>
<evidence type="ECO:0000256" key="12">
    <source>
        <dbReference type="ARBA" id="ARBA00023180"/>
    </source>
</evidence>
<dbReference type="PROSITE" id="PS00135">
    <property type="entry name" value="TRYPSIN_SER"/>
    <property type="match status" value="1"/>
</dbReference>